<keyword evidence="2" id="KW-1185">Reference proteome</keyword>
<name>A0A8T0P2M0_PANVG</name>
<dbReference type="AlphaFoldDB" id="A0A8T0P2M0"/>
<sequence>MSTVNSCFATKSRRGFLFLCGPFFERKKGRQATCSVFAFRGDDTGTTRSNNALPVI</sequence>
<dbReference type="Proteomes" id="UP000823388">
    <property type="component" value="Chromosome 8N"/>
</dbReference>
<evidence type="ECO:0000313" key="1">
    <source>
        <dbReference type="EMBL" id="KAG2556421.1"/>
    </source>
</evidence>
<evidence type="ECO:0000313" key="2">
    <source>
        <dbReference type="Proteomes" id="UP000823388"/>
    </source>
</evidence>
<protein>
    <submittedName>
        <fullName evidence="1">Uncharacterized protein</fullName>
    </submittedName>
</protein>
<gene>
    <name evidence="1" type="ORF">PVAP13_8NG088000</name>
</gene>
<organism evidence="1 2">
    <name type="scientific">Panicum virgatum</name>
    <name type="common">Blackwell switchgrass</name>
    <dbReference type="NCBI Taxonomy" id="38727"/>
    <lineage>
        <taxon>Eukaryota</taxon>
        <taxon>Viridiplantae</taxon>
        <taxon>Streptophyta</taxon>
        <taxon>Embryophyta</taxon>
        <taxon>Tracheophyta</taxon>
        <taxon>Spermatophyta</taxon>
        <taxon>Magnoliopsida</taxon>
        <taxon>Liliopsida</taxon>
        <taxon>Poales</taxon>
        <taxon>Poaceae</taxon>
        <taxon>PACMAD clade</taxon>
        <taxon>Panicoideae</taxon>
        <taxon>Panicodae</taxon>
        <taxon>Paniceae</taxon>
        <taxon>Panicinae</taxon>
        <taxon>Panicum</taxon>
        <taxon>Panicum sect. Hiantes</taxon>
    </lineage>
</organism>
<reference evidence="1" key="1">
    <citation type="submission" date="2020-05" db="EMBL/GenBank/DDBJ databases">
        <title>WGS assembly of Panicum virgatum.</title>
        <authorList>
            <person name="Lovell J.T."/>
            <person name="Jenkins J."/>
            <person name="Shu S."/>
            <person name="Juenger T.E."/>
            <person name="Schmutz J."/>
        </authorList>
    </citation>
    <scope>NUCLEOTIDE SEQUENCE</scope>
    <source>
        <strain evidence="1">AP13</strain>
    </source>
</reference>
<proteinExistence type="predicted"/>
<dbReference type="EMBL" id="CM029052">
    <property type="protein sequence ID" value="KAG2556421.1"/>
    <property type="molecule type" value="Genomic_DNA"/>
</dbReference>
<comment type="caution">
    <text evidence="1">The sequence shown here is derived from an EMBL/GenBank/DDBJ whole genome shotgun (WGS) entry which is preliminary data.</text>
</comment>
<accession>A0A8T0P2M0</accession>